<name>C0DXV1_EIKCO</name>
<accession>C0DXV1</accession>
<protein>
    <submittedName>
        <fullName evidence="1">Uncharacterized protein</fullName>
    </submittedName>
</protein>
<evidence type="ECO:0000313" key="2">
    <source>
        <dbReference type="Proteomes" id="UP000005837"/>
    </source>
</evidence>
<comment type="caution">
    <text evidence="1">The sequence shown here is derived from an EMBL/GenBank/DDBJ whole genome shotgun (WGS) entry which is preliminary data.</text>
</comment>
<dbReference type="HOGENOM" id="CLU_3215614_0_0_4"/>
<reference evidence="1 2" key="1">
    <citation type="submission" date="2009-01" db="EMBL/GenBank/DDBJ databases">
        <authorList>
            <person name="Fulton L."/>
            <person name="Clifton S."/>
            <person name="Chinwalla A.T."/>
            <person name="Mitreva M."/>
            <person name="Sodergren E."/>
            <person name="Weinstock G."/>
            <person name="Clifton S."/>
            <person name="Dooling D.J."/>
            <person name="Fulton B."/>
            <person name="Minx P."/>
            <person name="Pepin K.H."/>
            <person name="Johnson M."/>
            <person name="Bhonagiri V."/>
            <person name="Nash W.E."/>
            <person name="Mardis E.R."/>
            <person name="Wilson R.K."/>
        </authorList>
    </citation>
    <scope>NUCLEOTIDE SEQUENCE [LARGE SCALE GENOMIC DNA]</scope>
    <source>
        <strain evidence="1 2">ATCC 23834</strain>
    </source>
</reference>
<evidence type="ECO:0000313" key="1">
    <source>
        <dbReference type="EMBL" id="EEG23142.1"/>
    </source>
</evidence>
<gene>
    <name evidence="1" type="ORF">EIKCOROL_02213</name>
</gene>
<dbReference type="EMBL" id="ACEA01000047">
    <property type="protein sequence ID" value="EEG23142.1"/>
    <property type="molecule type" value="Genomic_DNA"/>
</dbReference>
<dbReference type="AlphaFoldDB" id="C0DXV1"/>
<dbReference type="Proteomes" id="UP000005837">
    <property type="component" value="Unassembled WGS sequence"/>
</dbReference>
<sequence length="44" mass="5020">MGNYQGYLKKLAKTLQTLLHALPHYQVNGYGMLKLPVFTPEKTI</sequence>
<organism evidence="1 2">
    <name type="scientific">Eikenella corrodens ATCC 23834</name>
    <dbReference type="NCBI Taxonomy" id="546274"/>
    <lineage>
        <taxon>Bacteria</taxon>
        <taxon>Pseudomonadati</taxon>
        <taxon>Pseudomonadota</taxon>
        <taxon>Betaproteobacteria</taxon>
        <taxon>Neisseriales</taxon>
        <taxon>Neisseriaceae</taxon>
        <taxon>Eikenella</taxon>
    </lineage>
</organism>
<proteinExistence type="predicted"/>